<dbReference type="Proteomes" id="UP000186058">
    <property type="component" value="Unassembled WGS sequence"/>
</dbReference>
<dbReference type="PANTHER" id="PTHR33408:SF2">
    <property type="entry name" value="TRANSPOSASE DDE DOMAIN-CONTAINING PROTEIN"/>
    <property type="match status" value="1"/>
</dbReference>
<dbReference type="PANTHER" id="PTHR33408">
    <property type="entry name" value="TRANSPOSASE"/>
    <property type="match status" value="1"/>
</dbReference>
<evidence type="ECO:0000313" key="3">
    <source>
        <dbReference type="Proteomes" id="UP000186058"/>
    </source>
</evidence>
<evidence type="ECO:0000259" key="1">
    <source>
        <dbReference type="Pfam" id="PF13751"/>
    </source>
</evidence>
<proteinExistence type="predicted"/>
<dbReference type="Pfam" id="PF13751">
    <property type="entry name" value="DDE_Tnp_1_6"/>
    <property type="match status" value="1"/>
</dbReference>
<gene>
    <name evidence="2" type="ORF">A3844_21320</name>
</gene>
<feature type="domain" description="Transposase DDE" evidence="1">
    <location>
        <begin position="6"/>
        <end position="117"/>
    </location>
</feature>
<reference evidence="2 3" key="1">
    <citation type="submission" date="2016-03" db="EMBL/GenBank/DDBJ databases">
        <authorList>
            <person name="Sant'Anna F.H."/>
            <person name="Ambrosini A."/>
            <person name="Souza R."/>
            <person name="Bach E."/>
            <person name="Fernandes G."/>
            <person name="Balsanelli E."/>
            <person name="Baura V.A."/>
            <person name="Souza E.M."/>
            <person name="Passaglia L."/>
        </authorList>
    </citation>
    <scope>NUCLEOTIDE SEQUENCE [LARGE SCALE GENOMIC DNA]</scope>
    <source>
        <strain evidence="2 3">P26E</strain>
    </source>
</reference>
<protein>
    <recommendedName>
        <fullName evidence="1">Transposase DDE domain-containing protein</fullName>
    </recommendedName>
</protein>
<keyword evidence="3" id="KW-1185">Reference proteome</keyword>
<sequence>MHFRKESKETLQSGYEIHKRHYRSQSCEGCPLKERCTKAAGNREVVVSLERLRYQKQARDILRSEEGYALAVRRMTEPESVFGQLKNNRGFRRFLIRGMEKVTLEVGWLSLAHNMLKQATVDQKRKVAILQ</sequence>
<comment type="caution">
    <text evidence="2">The sequence shown here is derived from an EMBL/GenBank/DDBJ whole genome shotgun (WGS) entry which is preliminary data.</text>
</comment>
<name>A0ABX3EIY1_9BACL</name>
<evidence type="ECO:0000313" key="2">
    <source>
        <dbReference type="EMBL" id="OKP83922.1"/>
    </source>
</evidence>
<accession>A0ABX3EIY1</accession>
<dbReference type="EMBL" id="LVWI01000058">
    <property type="protein sequence ID" value="OKP83922.1"/>
    <property type="molecule type" value="Genomic_DNA"/>
</dbReference>
<dbReference type="InterPro" id="IPR025668">
    <property type="entry name" value="Tnp_DDE_dom"/>
</dbReference>
<organism evidence="2 3">
    <name type="scientific">Paenibacillus helianthi</name>
    <dbReference type="NCBI Taxonomy" id="1349432"/>
    <lineage>
        <taxon>Bacteria</taxon>
        <taxon>Bacillati</taxon>
        <taxon>Bacillota</taxon>
        <taxon>Bacilli</taxon>
        <taxon>Bacillales</taxon>
        <taxon>Paenibacillaceae</taxon>
        <taxon>Paenibacillus</taxon>
    </lineage>
</organism>